<keyword evidence="1" id="KW-1133">Transmembrane helix</keyword>
<evidence type="ECO:0000256" key="1">
    <source>
        <dbReference type="SAM" id="Phobius"/>
    </source>
</evidence>
<feature type="transmembrane region" description="Helical" evidence="1">
    <location>
        <begin position="48"/>
        <end position="72"/>
    </location>
</feature>
<dbReference type="Proteomes" id="UP001055439">
    <property type="component" value="Chromosome 9"/>
</dbReference>
<evidence type="ECO:0000313" key="3">
    <source>
        <dbReference type="Proteomes" id="UP001055439"/>
    </source>
</evidence>
<keyword evidence="3" id="KW-1185">Reference proteome</keyword>
<sequence>MSRAIFRPPFDLLGSARDLVVRVRLQIRCGSLKRESTLVCTYAGGHECILACFLSLSIINMAPSCLVLFLWLARRKLCCKDGVRISVERLSCHASYASSHGPPSRSPSLWPRRTGWRGSGLRSHGQLKLVRRGREGQQLGGRSVPVLVAAHAVEESIASYVGHMLHVRREPNLHLHLVVIVP</sequence>
<dbReference type="AlphaFoldDB" id="A0A9E7L7A0"/>
<dbReference type="EMBL" id="CP097511">
    <property type="protein sequence ID" value="URE46987.1"/>
    <property type="molecule type" value="Genomic_DNA"/>
</dbReference>
<keyword evidence="1" id="KW-0812">Transmembrane</keyword>
<evidence type="ECO:0000313" key="2">
    <source>
        <dbReference type="EMBL" id="URE46987.1"/>
    </source>
</evidence>
<proteinExistence type="predicted"/>
<protein>
    <submittedName>
        <fullName evidence="2">Uncharacterized protein</fullName>
    </submittedName>
</protein>
<gene>
    <name evidence="2" type="ORF">MUK42_32528</name>
</gene>
<keyword evidence="1" id="KW-0472">Membrane</keyword>
<feature type="non-terminal residue" evidence="2">
    <location>
        <position position="182"/>
    </location>
</feature>
<name>A0A9E7L7A0_9LILI</name>
<reference evidence="2" key="1">
    <citation type="submission" date="2022-05" db="EMBL/GenBank/DDBJ databases">
        <title>The Musa troglodytarum L. genome provides insights into the mechanism of non-climacteric behaviour and enrichment of carotenoids.</title>
        <authorList>
            <person name="Wang J."/>
        </authorList>
    </citation>
    <scope>NUCLEOTIDE SEQUENCE</scope>
    <source>
        <tissue evidence="2">Leaf</tissue>
    </source>
</reference>
<accession>A0A9E7L7A0</accession>
<organism evidence="2 3">
    <name type="scientific">Musa troglodytarum</name>
    <name type="common">fe'i banana</name>
    <dbReference type="NCBI Taxonomy" id="320322"/>
    <lineage>
        <taxon>Eukaryota</taxon>
        <taxon>Viridiplantae</taxon>
        <taxon>Streptophyta</taxon>
        <taxon>Embryophyta</taxon>
        <taxon>Tracheophyta</taxon>
        <taxon>Spermatophyta</taxon>
        <taxon>Magnoliopsida</taxon>
        <taxon>Liliopsida</taxon>
        <taxon>Zingiberales</taxon>
        <taxon>Musaceae</taxon>
        <taxon>Musa</taxon>
    </lineage>
</organism>